<keyword evidence="1" id="KW-0472">Membrane</keyword>
<feature type="transmembrane region" description="Helical" evidence="1">
    <location>
        <begin position="181"/>
        <end position="203"/>
    </location>
</feature>
<gene>
    <name evidence="2" type="ORF">AA20_12910</name>
</gene>
<dbReference type="PATRIC" id="fig|1447256.3.peg.2532"/>
<feature type="transmembrane region" description="Helical" evidence="1">
    <location>
        <begin position="87"/>
        <end position="104"/>
    </location>
</feature>
<dbReference type="InterPro" id="IPR010266">
    <property type="entry name" value="NnrS"/>
</dbReference>
<dbReference type="AlphaFoldDB" id="A0A0G9JP66"/>
<dbReference type="EMBL" id="JAIQ01000174">
    <property type="protein sequence ID" value="KLD96068.1"/>
    <property type="molecule type" value="Genomic_DNA"/>
</dbReference>
<evidence type="ECO:0000256" key="1">
    <source>
        <dbReference type="SAM" id="Phobius"/>
    </source>
</evidence>
<dbReference type="GO" id="GO:0004497">
    <property type="term" value="F:monooxygenase activity"/>
    <property type="evidence" value="ECO:0007669"/>
    <property type="project" value="UniProtKB-KW"/>
</dbReference>
<feature type="transmembrane region" description="Helical" evidence="1">
    <location>
        <begin position="368"/>
        <end position="393"/>
    </location>
</feature>
<evidence type="ECO:0000313" key="3">
    <source>
        <dbReference type="Proteomes" id="UP000035514"/>
    </source>
</evidence>
<sequence>MLSWYKKFTSQPHQPFFVNGVLFFALFMMLFILIYSNLLNVQAPLLVYHAYSLVFVVFIQFFLGFLFVVFPKFLMQSEIASKDYMRLFYIYFISSLGIFLSLIFYSKITIVFQVLLLIAQILSFNLLYNIHKKSVIKVKEDTKWVLISFFVGLISHFVFLVSNLDFINSYFFSKLSINSGFYLFLFMIIFTIAQRMIPFFTTAKAPNYVINKSPKIVQTIFLLLVLKVFLLSFENAKLNLIADIPLLYVITKELIRWKLPLFKVPPIVWILYLGLYWIVVALLISITESVFAFVAPNFYFEKAVIHTLALGYFVTLLLGFGTRVILGHSGKVIIANKFATFIFIVMQFVVLLRIFSSISTNFGLDYVLFINLTATIFVILLAVWSSKYIAILLEKEKKWHN</sequence>
<organism evidence="2 3">
    <name type="scientific">Aliarcobacter butzleri L348</name>
    <dbReference type="NCBI Taxonomy" id="1447256"/>
    <lineage>
        <taxon>Bacteria</taxon>
        <taxon>Pseudomonadati</taxon>
        <taxon>Campylobacterota</taxon>
        <taxon>Epsilonproteobacteria</taxon>
        <taxon>Campylobacterales</taxon>
        <taxon>Arcobacteraceae</taxon>
        <taxon>Aliarcobacter</taxon>
    </lineage>
</organism>
<reference evidence="2 3" key="1">
    <citation type="submission" date="2014-01" db="EMBL/GenBank/DDBJ databases">
        <title>Development of a Comparative Genomic Fingerprinting Assay for High Resolution Genotyping of Arcobacter butzleri.</title>
        <authorList>
            <person name="Webb A.L."/>
            <person name="Inglis G.D."/>
            <person name="Kruczkiewicz P."/>
            <person name="Selinger L.B."/>
            <person name="Taboada E.N."/>
        </authorList>
    </citation>
    <scope>NUCLEOTIDE SEQUENCE [LARGE SCALE GENOMIC DNA]</scope>
    <source>
        <strain evidence="2 3">L348</strain>
    </source>
</reference>
<keyword evidence="1" id="KW-0812">Transmembrane</keyword>
<dbReference type="RefSeq" id="WP_046997508.1">
    <property type="nucleotide sequence ID" value="NZ_JAIQ01000174.1"/>
</dbReference>
<dbReference type="Pfam" id="PF05940">
    <property type="entry name" value="NnrS"/>
    <property type="match status" value="1"/>
</dbReference>
<accession>A0A0G9JP66</accession>
<feature type="transmembrane region" description="Helical" evidence="1">
    <location>
        <begin position="215"/>
        <end position="232"/>
    </location>
</feature>
<evidence type="ECO:0000313" key="2">
    <source>
        <dbReference type="EMBL" id="KLD96068.1"/>
    </source>
</evidence>
<feature type="transmembrane region" description="Helical" evidence="1">
    <location>
        <begin position="267"/>
        <end position="291"/>
    </location>
</feature>
<dbReference type="Proteomes" id="UP000035514">
    <property type="component" value="Unassembled WGS sequence"/>
</dbReference>
<keyword evidence="1" id="KW-1133">Transmembrane helix</keyword>
<protein>
    <submittedName>
        <fullName evidence="2">Beta-carotene 15,15-monooxygenase</fullName>
    </submittedName>
</protein>
<feature type="transmembrane region" description="Helical" evidence="1">
    <location>
        <begin position="338"/>
        <end position="356"/>
    </location>
</feature>
<feature type="transmembrane region" description="Helical" evidence="1">
    <location>
        <begin position="50"/>
        <end position="75"/>
    </location>
</feature>
<feature type="transmembrane region" description="Helical" evidence="1">
    <location>
        <begin position="16"/>
        <end position="38"/>
    </location>
</feature>
<keyword evidence="2" id="KW-0503">Monooxygenase</keyword>
<feature type="transmembrane region" description="Helical" evidence="1">
    <location>
        <begin position="142"/>
        <end position="161"/>
    </location>
</feature>
<comment type="caution">
    <text evidence="2">The sequence shown here is derived from an EMBL/GenBank/DDBJ whole genome shotgun (WGS) entry which is preliminary data.</text>
</comment>
<feature type="transmembrane region" description="Helical" evidence="1">
    <location>
        <begin position="110"/>
        <end position="130"/>
    </location>
</feature>
<feature type="transmembrane region" description="Helical" evidence="1">
    <location>
        <begin position="303"/>
        <end position="326"/>
    </location>
</feature>
<name>A0A0G9JP66_9BACT</name>
<proteinExistence type="predicted"/>
<keyword evidence="2" id="KW-0560">Oxidoreductase</keyword>